<feature type="chain" id="PRO_5043272497" evidence="1">
    <location>
        <begin position="18"/>
        <end position="559"/>
    </location>
</feature>
<dbReference type="InterPro" id="IPR029063">
    <property type="entry name" value="SAM-dependent_MTases_sf"/>
</dbReference>
<sequence length="559" mass="63229">MPWRAALLALLASRARGCRFLAELSGATAPEPRALQRHSCEGRGGRYIDVAVTASTGSVVQRFPAAGALAGACVEGDDAGCAEDAELKHHVDTSFANGCRDGHPTLSLLWMQWLHEAVPQPWQPEGYFIFMEKLNERKVPFAEIVSWGALYECPAASCALLAQLTLSSTSPQQLLATLGLPADDDLFLDLAQRMQFCYDEMLTNPHQQQLLTWLGLIVAALELALSKVRAWANALRPRNPHHEEHRLVWHDYYSGLYQAVNYSEQFDLQWKLALERPGSDYALESSVRLDNCALNDMIASTFGQQDYLNCTETQREEHERLERGISRSNFVTLDVSRFVGSEALDVGCGFGRWTAMLQSIGAKVTSVDASPHAVKSTRRFNPNTHQMSLFELPSLENFDKGFDLVICWGVLHHTHDPYKGFKIVSSALREGGVLFIQVYNDRAKAGFHYTQSFRTRFHQLETEEQKLEFLRNTHRAAGADIFDHLDGMLTFYNWVIHEETVRNWFLTNGFADYWKVWNYKYLGRKRPLLAPVRDDQGILLRNDIGESVEEGRNYPILSP</sequence>
<dbReference type="EMBL" id="CAMXCT010002491">
    <property type="protein sequence ID" value="CAI3998497.1"/>
    <property type="molecule type" value="Genomic_DNA"/>
</dbReference>
<reference evidence="2" key="1">
    <citation type="submission" date="2022-10" db="EMBL/GenBank/DDBJ databases">
        <authorList>
            <person name="Chen Y."/>
            <person name="Dougan E. K."/>
            <person name="Chan C."/>
            <person name="Rhodes N."/>
            <person name="Thang M."/>
        </authorList>
    </citation>
    <scope>NUCLEOTIDE SEQUENCE</scope>
</reference>
<feature type="signal peptide" evidence="1">
    <location>
        <begin position="1"/>
        <end position="17"/>
    </location>
</feature>
<reference evidence="3" key="2">
    <citation type="submission" date="2024-04" db="EMBL/GenBank/DDBJ databases">
        <authorList>
            <person name="Chen Y."/>
            <person name="Shah S."/>
            <person name="Dougan E. K."/>
            <person name="Thang M."/>
            <person name="Chan C."/>
        </authorList>
    </citation>
    <scope>NUCLEOTIDE SEQUENCE [LARGE SCALE GENOMIC DNA]</scope>
</reference>
<comment type="caution">
    <text evidence="2">The sequence shown here is derived from an EMBL/GenBank/DDBJ whole genome shotgun (WGS) entry which is preliminary data.</text>
</comment>
<dbReference type="EMBL" id="CAMXCT030002491">
    <property type="protein sequence ID" value="CAL4785809.1"/>
    <property type="molecule type" value="Genomic_DNA"/>
</dbReference>
<protein>
    <submittedName>
        <fullName evidence="4">Pentatricopeptide repeat-containing protein, chloroplastic</fullName>
    </submittedName>
</protein>
<dbReference type="CDD" id="cd02440">
    <property type="entry name" value="AdoMet_MTases"/>
    <property type="match status" value="1"/>
</dbReference>
<dbReference type="Gene3D" id="3.40.50.150">
    <property type="entry name" value="Vaccinia Virus protein VP39"/>
    <property type="match status" value="1"/>
</dbReference>
<accession>A0A9P1G5Y3</accession>
<evidence type="ECO:0000313" key="4">
    <source>
        <dbReference type="EMBL" id="CAL4785809.1"/>
    </source>
</evidence>
<dbReference type="PANTHER" id="PTHR43861">
    <property type="entry name" value="TRANS-ACONITATE 2-METHYLTRANSFERASE-RELATED"/>
    <property type="match status" value="1"/>
</dbReference>
<dbReference type="Pfam" id="PF13489">
    <property type="entry name" value="Methyltransf_23"/>
    <property type="match status" value="1"/>
</dbReference>
<name>A0A9P1G5Y3_9DINO</name>
<dbReference type="Proteomes" id="UP001152797">
    <property type="component" value="Unassembled WGS sequence"/>
</dbReference>
<dbReference type="SUPFAM" id="SSF53335">
    <property type="entry name" value="S-adenosyl-L-methionine-dependent methyltransferases"/>
    <property type="match status" value="1"/>
</dbReference>
<organism evidence="2">
    <name type="scientific">Cladocopium goreaui</name>
    <dbReference type="NCBI Taxonomy" id="2562237"/>
    <lineage>
        <taxon>Eukaryota</taxon>
        <taxon>Sar</taxon>
        <taxon>Alveolata</taxon>
        <taxon>Dinophyceae</taxon>
        <taxon>Suessiales</taxon>
        <taxon>Symbiodiniaceae</taxon>
        <taxon>Cladocopium</taxon>
    </lineage>
</organism>
<keyword evidence="1" id="KW-0732">Signal</keyword>
<evidence type="ECO:0000313" key="2">
    <source>
        <dbReference type="EMBL" id="CAI3998497.1"/>
    </source>
</evidence>
<proteinExistence type="predicted"/>
<dbReference type="AlphaFoldDB" id="A0A9P1G5Y3"/>
<dbReference type="EMBL" id="CAMXCT020002491">
    <property type="protein sequence ID" value="CAL1151872.1"/>
    <property type="molecule type" value="Genomic_DNA"/>
</dbReference>
<keyword evidence="5" id="KW-1185">Reference proteome</keyword>
<evidence type="ECO:0000313" key="3">
    <source>
        <dbReference type="EMBL" id="CAL1151872.1"/>
    </source>
</evidence>
<dbReference type="OrthoDB" id="540004at2759"/>
<gene>
    <name evidence="2" type="ORF">C1SCF055_LOCUS24791</name>
</gene>
<evidence type="ECO:0000256" key="1">
    <source>
        <dbReference type="SAM" id="SignalP"/>
    </source>
</evidence>
<evidence type="ECO:0000313" key="5">
    <source>
        <dbReference type="Proteomes" id="UP001152797"/>
    </source>
</evidence>